<dbReference type="Proteomes" id="UP001595075">
    <property type="component" value="Unassembled WGS sequence"/>
</dbReference>
<feature type="transmembrane region" description="Helical" evidence="2">
    <location>
        <begin position="248"/>
        <end position="269"/>
    </location>
</feature>
<dbReference type="EMBL" id="JAZHXI010000002">
    <property type="protein sequence ID" value="KAL2074186.1"/>
    <property type="molecule type" value="Genomic_DNA"/>
</dbReference>
<sequence>MHAGKKRGTRYPRNYSRTKLSVDDGTRIRVDGERKNLFALIRLLSFVQLSRLESDTSFTASNTHSTSTILTRLASPYLQVHSSVERSSSQVHIHRTRNPLPIIITFGLIQSYPLTASHISQLTSCHCPSLPHPALKGHNRRLLLERIFSCASLFGLYSIQVSRSSFERPSHLSCSRLPYPCLSGLQPVFIQGQGIFVTPRSFRRYNLGVFSLAQTHRCLSYRHHELQILPTPERDYQFLLSSATFQSYIYFFRILVIVIIGILFLLFLLRYFLRPILNGCSFASTRRSNALLTLREVCRDSRELKGRKRLKESQYRRRSSIWHGTIRSQSILLRPLRQGSWLQVKDDNRFQVYSTGNIQTQKEGNKERIERTTQASFKLRNTGHHPSHDSSYPIPPFQLFQETRSRTV</sequence>
<keyword evidence="4" id="KW-1185">Reference proteome</keyword>
<reference evidence="3 4" key="1">
    <citation type="journal article" date="2024" name="Commun. Biol.">
        <title>Comparative genomic analysis of thermophilic fungi reveals convergent evolutionary adaptations and gene losses.</title>
        <authorList>
            <person name="Steindorff A.S."/>
            <person name="Aguilar-Pontes M.V."/>
            <person name="Robinson A.J."/>
            <person name="Andreopoulos B."/>
            <person name="LaButti K."/>
            <person name="Kuo A."/>
            <person name="Mondo S."/>
            <person name="Riley R."/>
            <person name="Otillar R."/>
            <person name="Haridas S."/>
            <person name="Lipzen A."/>
            <person name="Grimwood J."/>
            <person name="Schmutz J."/>
            <person name="Clum A."/>
            <person name="Reid I.D."/>
            <person name="Moisan M.C."/>
            <person name="Butler G."/>
            <person name="Nguyen T.T.M."/>
            <person name="Dewar K."/>
            <person name="Conant G."/>
            <person name="Drula E."/>
            <person name="Henrissat B."/>
            <person name="Hansel C."/>
            <person name="Singer S."/>
            <person name="Hutchinson M.I."/>
            <person name="de Vries R.P."/>
            <person name="Natvig D.O."/>
            <person name="Powell A.J."/>
            <person name="Tsang A."/>
            <person name="Grigoriev I.V."/>
        </authorList>
    </citation>
    <scope>NUCLEOTIDE SEQUENCE [LARGE SCALE GENOMIC DNA]</scope>
    <source>
        <strain evidence="3 4">CBS 494.80</strain>
    </source>
</reference>
<feature type="region of interest" description="Disordered" evidence="1">
    <location>
        <begin position="380"/>
        <end position="408"/>
    </location>
</feature>
<evidence type="ECO:0000256" key="1">
    <source>
        <dbReference type="SAM" id="MobiDB-lite"/>
    </source>
</evidence>
<keyword evidence="2" id="KW-0472">Membrane</keyword>
<accession>A0ABR4CW79</accession>
<evidence type="ECO:0000256" key="2">
    <source>
        <dbReference type="SAM" id="Phobius"/>
    </source>
</evidence>
<evidence type="ECO:0000313" key="3">
    <source>
        <dbReference type="EMBL" id="KAL2074186.1"/>
    </source>
</evidence>
<protein>
    <submittedName>
        <fullName evidence="3">Uncharacterized protein</fullName>
    </submittedName>
</protein>
<proteinExistence type="predicted"/>
<comment type="caution">
    <text evidence="3">The sequence shown here is derived from an EMBL/GenBank/DDBJ whole genome shotgun (WGS) entry which is preliminary data.</text>
</comment>
<keyword evidence="2" id="KW-1133">Transmembrane helix</keyword>
<keyword evidence="2" id="KW-0812">Transmembrane</keyword>
<gene>
    <name evidence="3" type="ORF">VTL71DRAFT_7964</name>
</gene>
<evidence type="ECO:0000313" key="4">
    <source>
        <dbReference type="Proteomes" id="UP001595075"/>
    </source>
</evidence>
<organism evidence="3 4">
    <name type="scientific">Oculimacula yallundae</name>
    <dbReference type="NCBI Taxonomy" id="86028"/>
    <lineage>
        <taxon>Eukaryota</taxon>
        <taxon>Fungi</taxon>
        <taxon>Dikarya</taxon>
        <taxon>Ascomycota</taxon>
        <taxon>Pezizomycotina</taxon>
        <taxon>Leotiomycetes</taxon>
        <taxon>Helotiales</taxon>
        <taxon>Ploettnerulaceae</taxon>
        <taxon>Oculimacula</taxon>
    </lineage>
</organism>
<name>A0ABR4CW79_9HELO</name>